<dbReference type="EMBL" id="JANLCJ010000877">
    <property type="protein sequence ID" value="MCS5737615.1"/>
    <property type="molecule type" value="Genomic_DNA"/>
</dbReference>
<dbReference type="Proteomes" id="UP001165586">
    <property type="component" value="Unassembled WGS sequence"/>
</dbReference>
<gene>
    <name evidence="1" type="ORF">N1032_28175</name>
</gene>
<dbReference type="RefSeq" id="WP_259544053.1">
    <property type="nucleotide sequence ID" value="NZ_JANLCJ010000877.1"/>
</dbReference>
<evidence type="ECO:0000313" key="2">
    <source>
        <dbReference type="Proteomes" id="UP001165586"/>
    </source>
</evidence>
<name>A0ABT2HCD6_9MICO</name>
<organism evidence="1 2">
    <name type="scientific">Herbiconiux daphne</name>
    <dbReference type="NCBI Taxonomy" id="2970914"/>
    <lineage>
        <taxon>Bacteria</taxon>
        <taxon>Bacillati</taxon>
        <taxon>Actinomycetota</taxon>
        <taxon>Actinomycetes</taxon>
        <taxon>Micrococcales</taxon>
        <taxon>Microbacteriaceae</taxon>
        <taxon>Herbiconiux</taxon>
    </lineage>
</organism>
<proteinExistence type="predicted"/>
<protein>
    <recommendedName>
        <fullName evidence="3">DNA-directed DNA polymerase family A palm domain-containing protein</fullName>
    </recommendedName>
</protein>
<feature type="non-terminal residue" evidence="1">
    <location>
        <position position="1"/>
    </location>
</feature>
<accession>A0ABT2HCD6</accession>
<comment type="caution">
    <text evidence="1">The sequence shown here is derived from an EMBL/GenBank/DDBJ whole genome shotgun (WGS) entry which is preliminary data.</text>
</comment>
<sequence length="63" mass="6813">MPAIEAAGYAIVLTVHDEVITEAINHASYNASELSRLLAIVPAWMQGLPLAAAGFEADRYRKD</sequence>
<keyword evidence="2" id="KW-1185">Reference proteome</keyword>
<evidence type="ECO:0008006" key="3">
    <source>
        <dbReference type="Google" id="ProtNLM"/>
    </source>
</evidence>
<reference evidence="1" key="1">
    <citation type="submission" date="2022-08" db="EMBL/GenBank/DDBJ databases">
        <authorList>
            <person name="Deng Y."/>
            <person name="Han X.-F."/>
            <person name="Zhang Y.-Q."/>
        </authorList>
    </citation>
    <scope>NUCLEOTIDE SEQUENCE</scope>
    <source>
        <strain evidence="1">CPCC 203386</strain>
    </source>
</reference>
<evidence type="ECO:0000313" key="1">
    <source>
        <dbReference type="EMBL" id="MCS5737615.1"/>
    </source>
</evidence>